<organism evidence="2 3">
    <name type="scientific">Yanshouia hominis</name>
    <dbReference type="NCBI Taxonomy" id="2763673"/>
    <lineage>
        <taxon>Bacteria</taxon>
        <taxon>Bacillati</taxon>
        <taxon>Bacillota</taxon>
        <taxon>Clostridia</taxon>
        <taxon>Eubacteriales</taxon>
        <taxon>Oscillospiraceae</taxon>
        <taxon>Yanshouia</taxon>
    </lineage>
</organism>
<keyword evidence="1" id="KW-0472">Membrane</keyword>
<evidence type="ECO:0000256" key="1">
    <source>
        <dbReference type="SAM" id="Phobius"/>
    </source>
</evidence>
<sequence length="180" mass="19800">MSLRVAQRQNARRARKTEHTVPLILFLLVLTTCGALLWAASTRLGLCGREFSVAEGLDSRAESLYEGFFAAFGRENDRDRLSYRINRRIELEPGGPAALCLGNPLRNSFLLRAEIRLDESGTVLFSSGLLLPGRQIRSAVLDTTLEAGEYAATARFYAIDPVSLAELGWVSEPLTVTVLS</sequence>
<evidence type="ECO:0000313" key="3">
    <source>
        <dbReference type="Proteomes" id="UP000658131"/>
    </source>
</evidence>
<accession>A0ABR7NKF8</accession>
<reference evidence="2 3" key="1">
    <citation type="submission" date="2020-08" db="EMBL/GenBank/DDBJ databases">
        <title>Genome public.</title>
        <authorList>
            <person name="Liu C."/>
            <person name="Sun Q."/>
        </authorList>
    </citation>
    <scope>NUCLEOTIDE SEQUENCE [LARGE SCALE GENOMIC DNA]</scope>
    <source>
        <strain evidence="2 3">BX1</strain>
    </source>
</reference>
<dbReference type="RefSeq" id="WP_262399684.1">
    <property type="nucleotide sequence ID" value="NZ_JACRTB010000009.1"/>
</dbReference>
<name>A0ABR7NKF8_9FIRM</name>
<feature type="transmembrane region" description="Helical" evidence="1">
    <location>
        <begin position="21"/>
        <end position="40"/>
    </location>
</feature>
<dbReference type="EMBL" id="JACRTB010000009">
    <property type="protein sequence ID" value="MBC8576133.1"/>
    <property type="molecule type" value="Genomic_DNA"/>
</dbReference>
<keyword evidence="3" id="KW-1185">Reference proteome</keyword>
<keyword evidence="1" id="KW-0812">Transmembrane</keyword>
<dbReference type="Proteomes" id="UP000658131">
    <property type="component" value="Unassembled WGS sequence"/>
</dbReference>
<evidence type="ECO:0000313" key="2">
    <source>
        <dbReference type="EMBL" id="MBC8576133.1"/>
    </source>
</evidence>
<proteinExistence type="predicted"/>
<keyword evidence="1" id="KW-1133">Transmembrane helix</keyword>
<gene>
    <name evidence="2" type="ORF">H8717_06900</name>
</gene>
<protein>
    <submittedName>
        <fullName evidence="2">Uncharacterized protein</fullName>
    </submittedName>
</protein>
<comment type="caution">
    <text evidence="2">The sequence shown here is derived from an EMBL/GenBank/DDBJ whole genome shotgun (WGS) entry which is preliminary data.</text>
</comment>